<feature type="region of interest" description="Disordered" evidence="1">
    <location>
        <begin position="266"/>
        <end position="285"/>
    </location>
</feature>
<dbReference type="Proteomes" id="UP000268162">
    <property type="component" value="Unassembled WGS sequence"/>
</dbReference>
<reference evidence="4" key="1">
    <citation type="journal article" date="2018" name="Nat. Microbiol.">
        <title>Leveraging single-cell genomics to expand the fungal tree of life.</title>
        <authorList>
            <person name="Ahrendt S.R."/>
            <person name="Quandt C.A."/>
            <person name="Ciobanu D."/>
            <person name="Clum A."/>
            <person name="Salamov A."/>
            <person name="Andreopoulos B."/>
            <person name="Cheng J.F."/>
            <person name="Woyke T."/>
            <person name="Pelin A."/>
            <person name="Henrissat B."/>
            <person name="Reynolds N.K."/>
            <person name="Benny G.L."/>
            <person name="Smith M.E."/>
            <person name="James T.Y."/>
            <person name="Grigoriev I.V."/>
        </authorList>
    </citation>
    <scope>NUCLEOTIDE SEQUENCE [LARGE SCALE GENOMIC DNA]</scope>
    <source>
        <strain evidence="4">RSA 468</strain>
    </source>
</reference>
<dbReference type="EMBL" id="ML002266">
    <property type="protein sequence ID" value="RKP39498.1"/>
    <property type="molecule type" value="Genomic_DNA"/>
</dbReference>
<gene>
    <name evidence="3" type="ORF">BJ085DRAFT_32849</name>
</gene>
<keyword evidence="2" id="KW-0732">Signal</keyword>
<feature type="compositionally biased region" description="Basic residues" evidence="1">
    <location>
        <begin position="268"/>
        <end position="281"/>
    </location>
</feature>
<feature type="region of interest" description="Disordered" evidence="1">
    <location>
        <begin position="593"/>
        <end position="619"/>
    </location>
</feature>
<feature type="compositionally biased region" description="Acidic residues" evidence="1">
    <location>
        <begin position="596"/>
        <end position="611"/>
    </location>
</feature>
<feature type="chain" id="PRO_5020277441" evidence="2">
    <location>
        <begin position="31"/>
        <end position="689"/>
    </location>
</feature>
<feature type="compositionally biased region" description="Low complexity" evidence="1">
    <location>
        <begin position="495"/>
        <end position="516"/>
    </location>
</feature>
<evidence type="ECO:0000256" key="1">
    <source>
        <dbReference type="SAM" id="MobiDB-lite"/>
    </source>
</evidence>
<keyword evidence="4" id="KW-1185">Reference proteome</keyword>
<feature type="compositionally biased region" description="Polar residues" evidence="1">
    <location>
        <begin position="44"/>
        <end position="57"/>
    </location>
</feature>
<evidence type="ECO:0000256" key="2">
    <source>
        <dbReference type="SAM" id="SignalP"/>
    </source>
</evidence>
<protein>
    <submittedName>
        <fullName evidence="3">Uncharacterized protein</fullName>
    </submittedName>
</protein>
<accession>A0A4Q0A168</accession>
<name>A0A4Q0A168_9FUNG</name>
<evidence type="ECO:0000313" key="4">
    <source>
        <dbReference type="Proteomes" id="UP000268162"/>
    </source>
</evidence>
<feature type="compositionally biased region" description="Low complexity" evidence="1">
    <location>
        <begin position="449"/>
        <end position="459"/>
    </location>
</feature>
<proteinExistence type="predicted"/>
<organism evidence="3 4">
    <name type="scientific">Dimargaris cristalligena</name>
    <dbReference type="NCBI Taxonomy" id="215637"/>
    <lineage>
        <taxon>Eukaryota</taxon>
        <taxon>Fungi</taxon>
        <taxon>Fungi incertae sedis</taxon>
        <taxon>Zoopagomycota</taxon>
        <taxon>Kickxellomycotina</taxon>
        <taxon>Dimargaritomycetes</taxon>
        <taxon>Dimargaritales</taxon>
        <taxon>Dimargaritaceae</taxon>
        <taxon>Dimargaris</taxon>
    </lineage>
</organism>
<feature type="signal peptide" evidence="2">
    <location>
        <begin position="1"/>
        <end position="30"/>
    </location>
</feature>
<feature type="region of interest" description="Disordered" evidence="1">
    <location>
        <begin position="431"/>
        <end position="466"/>
    </location>
</feature>
<evidence type="ECO:0000313" key="3">
    <source>
        <dbReference type="EMBL" id="RKP39498.1"/>
    </source>
</evidence>
<feature type="region of interest" description="Disordered" evidence="1">
    <location>
        <begin position="43"/>
        <end position="121"/>
    </location>
</feature>
<dbReference type="AlphaFoldDB" id="A0A4Q0A168"/>
<sequence length="689" mass="74934">MLSFSPFGYLGAVLLTYVCLEISHTPPVQAELFRLPLRYDYPDTRSSSPTNTKSPFLSPQWPPRAVTSSTTSLAVPGPMTGGAMTRSVSTPTPHARTPTDGSGSGSSEGDGSEASRKSGASSLWPWPGLGSTLSLHQLPQSVYNLVTGGLLAPAYSPYDESSTFRGSLADVMVNSDQAPHYRLGDSQPFRPPYVEIQFDGMGRVFRLAVDTTVNGLVLFDDIPLPPVSSASSSYASSAAASSSFASEPVSPSSAWSPNYTLSSSLHSLSHRGRQRQNKRHQQPGETVNHWLKRVYPKCQQHRWKRWLAEGKAQSSSTFIFKGQEVESSPCYTVALQMERTEVSAGPDRRFDSSYWRIPNVPVHVIKDRRRLGGPFDTFALDGILGLGLSRQDQVVVDSEEAAGRDNGSHGTDTTGTLLAALCRNPELVWSTRAPTAGSARRGEGGMDKNNSNPPSAANPTNRLVPSVRFRLTSDNLRDHRIELCAYDNEPIASGSSTAPQSQTQAQSQPSSSSSAPMTIVGDGTEPQSTEFTWFPALTSPGMGPRGAWRLGPESDFHLEGLYFLSSATQLASPPTFVFNSLLPKVLVPKGLKHEEYDDDDDEEEEEEEDMNIDGHPESTSFHLKEANLVTLVNGENYSLEDTYMGPPDQPLVLLGQPFLRQYEVVLRNTKGGQPEIGIGRVRSTRPPSI</sequence>
<feature type="region of interest" description="Disordered" evidence="1">
    <location>
        <begin position="492"/>
        <end position="526"/>
    </location>
</feature>